<gene>
    <name evidence="3" type="ORF">HHE94_19240</name>
</gene>
<feature type="domain" description="Tyr recombinase" evidence="2">
    <location>
        <begin position="542"/>
        <end position="645"/>
    </location>
</feature>
<evidence type="ECO:0000259" key="2">
    <source>
        <dbReference type="Pfam" id="PF00589"/>
    </source>
</evidence>
<organism evidence="3 4">
    <name type="scientific">Pseudoalteromonas arctica</name>
    <dbReference type="NCBI Taxonomy" id="394751"/>
    <lineage>
        <taxon>Bacteria</taxon>
        <taxon>Pseudomonadati</taxon>
        <taxon>Pseudomonadota</taxon>
        <taxon>Gammaproteobacteria</taxon>
        <taxon>Alteromonadales</taxon>
        <taxon>Pseudoalteromonadaceae</taxon>
        <taxon>Pseudoalteromonas</taxon>
    </lineage>
</organism>
<dbReference type="InterPro" id="IPR002104">
    <property type="entry name" value="Integrase_catalytic"/>
</dbReference>
<evidence type="ECO:0000256" key="1">
    <source>
        <dbReference type="ARBA" id="ARBA00023172"/>
    </source>
</evidence>
<dbReference type="Proteomes" id="UP000549590">
    <property type="component" value="Unassembled WGS sequence"/>
</dbReference>
<protein>
    <submittedName>
        <fullName evidence="3">Site-specific integrase</fullName>
    </submittedName>
</protein>
<dbReference type="RefSeq" id="WP_169045258.1">
    <property type="nucleotide sequence ID" value="NZ_JABBYB010000015.1"/>
</dbReference>
<accession>A0AAP6Y4E4</accession>
<proteinExistence type="predicted"/>
<comment type="caution">
    <text evidence="3">The sequence shown here is derived from an EMBL/GenBank/DDBJ whole genome shotgun (WGS) entry which is preliminary data.</text>
</comment>
<dbReference type="AlphaFoldDB" id="A0AAP6Y4E4"/>
<dbReference type="GO" id="GO:0006310">
    <property type="term" value="P:DNA recombination"/>
    <property type="evidence" value="ECO:0007669"/>
    <property type="project" value="UniProtKB-KW"/>
</dbReference>
<dbReference type="Gene3D" id="1.10.443.10">
    <property type="entry name" value="Intergrase catalytic core"/>
    <property type="match status" value="1"/>
</dbReference>
<keyword evidence="1" id="KW-0233">DNA recombination</keyword>
<dbReference type="InterPro" id="IPR013762">
    <property type="entry name" value="Integrase-like_cat_sf"/>
</dbReference>
<reference evidence="3 4" key="1">
    <citation type="submission" date="2020-04" db="EMBL/GenBank/DDBJ databases">
        <title>Genome sequencing and assembly of Pseudoalteromonas arctica.</title>
        <authorList>
            <person name="Cook G.M."/>
        </authorList>
    </citation>
    <scope>NUCLEOTIDE SEQUENCE [LARGE SCALE GENOMIC DNA]</scope>
    <source>
        <strain evidence="3 4">NEC-BIFX-2020_001</strain>
    </source>
</reference>
<evidence type="ECO:0000313" key="4">
    <source>
        <dbReference type="Proteomes" id="UP000549590"/>
    </source>
</evidence>
<dbReference type="EMBL" id="JABBYB010000015">
    <property type="protein sequence ID" value="NMP04842.1"/>
    <property type="molecule type" value="Genomic_DNA"/>
</dbReference>
<name>A0AAP6Y4E4_9GAMM</name>
<dbReference type="GO" id="GO:0003677">
    <property type="term" value="F:DNA binding"/>
    <property type="evidence" value="ECO:0007669"/>
    <property type="project" value="InterPro"/>
</dbReference>
<dbReference type="GO" id="GO:0015074">
    <property type="term" value="P:DNA integration"/>
    <property type="evidence" value="ECO:0007669"/>
    <property type="project" value="InterPro"/>
</dbReference>
<dbReference type="InterPro" id="IPR011010">
    <property type="entry name" value="DNA_brk_join_enz"/>
</dbReference>
<evidence type="ECO:0000313" key="3">
    <source>
        <dbReference type="EMBL" id="NMP04842.1"/>
    </source>
</evidence>
<sequence>MNTDLAAELTRCINSMPHINIRDSIKQYIKDYEALVTTLKNCETSKILDNIRISKVRLTDYYTTVELSAFKCELNKKASNCSNNHIKKLAKKIIKILDVKIDRTLRFYELAYKNLPPVVTISRLRLLALIKKMEEDRDYIPPLNRRNRLDINKIKVSKHVSGYEETKLLIKKVNTKITKRTNIAQVVLDKENYKILGNKQLNTIEDLVSPADYVDDYIQLKQLIARINLTEANPITSTYKYMCEFLKCKNIPKKSNILDIFTDYTLLIFTDWLSNNYVETGIIKPSTTKRIILGANKVVELLKTISPMNFKYVHFAQHITPTHLTTFTRNKVEQYNPYTLSERKSVFFAIDKEIEWAEKFREPYTPTKQKKSNLSDSKLISVQRILDLNILKLTHSLSFVYCDRQHPDAIYLPRYGSWYRLLWNEMKLLRDDKHIHTLDTLDLLYIKTYRNINKLILPYLLKIAKITGLNTEAISSLKIDSLIAKDAISGKPALYYFKARSGGEKTLHLPLFHYAIQHVSPNTYFELKKCFDAVIDITKEIRHIANKKDSEYLFIFHFLQKKSKVIGFSELRKTTSLTRSLLKNFIKKYNLKSEATGKDLVITTGRFRPTLVSELIRNNTCIRTISHILGHASIKVTYQYLEANDFELAAKQKVYDAQIKIHNQSLVNLDNLIDAEDENSETKAIVTPMLTSSCKDIMNPPTWIKESDFYVEGEPCVQFNQCLACENVLITVESLPHLFARKRDLLTIFESSDLKETPYKIFLNRHIKTLDSILEEKQSNFTREELKKAEQESVFITSKSDDPFGM</sequence>
<dbReference type="Pfam" id="PF00589">
    <property type="entry name" value="Phage_integrase"/>
    <property type="match status" value="1"/>
</dbReference>
<dbReference type="SUPFAM" id="SSF56349">
    <property type="entry name" value="DNA breaking-rejoining enzymes"/>
    <property type="match status" value="1"/>
</dbReference>